<accession>A0A316YYR2</accession>
<evidence type="ECO:0000313" key="6">
    <source>
        <dbReference type="EMBL" id="PWN94331.1"/>
    </source>
</evidence>
<dbReference type="GO" id="GO:0043527">
    <property type="term" value="C:tRNA methyltransferase complex"/>
    <property type="evidence" value="ECO:0007669"/>
    <property type="project" value="UniProtKB-ARBA"/>
</dbReference>
<dbReference type="AlphaFoldDB" id="A0A316YYR2"/>
<dbReference type="NCBIfam" id="TIGR00005">
    <property type="entry name" value="rluA_subfam"/>
    <property type="match status" value="1"/>
</dbReference>
<evidence type="ECO:0000256" key="1">
    <source>
        <dbReference type="PIRSR" id="PIRSR606225-1"/>
    </source>
</evidence>
<dbReference type="PANTHER" id="PTHR21600">
    <property type="entry name" value="MITOCHONDRIAL RNA PSEUDOURIDINE SYNTHASE"/>
    <property type="match status" value="1"/>
</dbReference>
<dbReference type="SUPFAM" id="SSF55120">
    <property type="entry name" value="Pseudouridine synthase"/>
    <property type="match status" value="1"/>
</dbReference>
<dbReference type="EMBL" id="KZ819634">
    <property type="protein sequence ID" value="PWN94331.1"/>
    <property type="molecule type" value="Genomic_DNA"/>
</dbReference>
<dbReference type="RefSeq" id="XP_025381529.1">
    <property type="nucleotide sequence ID" value="XM_025524745.1"/>
</dbReference>
<dbReference type="SUPFAM" id="SSF53335">
    <property type="entry name" value="S-adenosyl-L-methionine-dependent methyltransferases"/>
    <property type="match status" value="1"/>
</dbReference>
<dbReference type="GO" id="GO:0000455">
    <property type="term" value="P:enzyme-directed rRNA pseudouridine synthesis"/>
    <property type="evidence" value="ECO:0007669"/>
    <property type="project" value="TreeGrafter"/>
</dbReference>
<name>A0A316YYR2_9BASI</name>
<evidence type="ECO:0000256" key="3">
    <source>
        <dbReference type="SAM" id="MobiDB-lite"/>
    </source>
</evidence>
<protein>
    <submittedName>
        <fullName evidence="6">Pseudouridine synthase</fullName>
    </submittedName>
</protein>
<gene>
    <name evidence="6" type="ORF">FA10DRAFT_299613</name>
</gene>
<dbReference type="InParanoid" id="A0A316YYR2"/>
<organism evidence="6 7">
    <name type="scientific">Acaromyces ingoldii</name>
    <dbReference type="NCBI Taxonomy" id="215250"/>
    <lineage>
        <taxon>Eukaryota</taxon>
        <taxon>Fungi</taxon>
        <taxon>Dikarya</taxon>
        <taxon>Basidiomycota</taxon>
        <taxon>Ustilaginomycotina</taxon>
        <taxon>Exobasidiomycetes</taxon>
        <taxon>Exobasidiales</taxon>
        <taxon>Cryptobasidiaceae</taxon>
        <taxon>Acaromyces</taxon>
    </lineage>
</organism>
<dbReference type="InterPro" id="IPR029063">
    <property type="entry name" value="SAM-dependent_MTases_sf"/>
</dbReference>
<dbReference type="Gene3D" id="3.40.50.150">
    <property type="entry name" value="Vaccinia Virus protein VP39"/>
    <property type="match status" value="1"/>
</dbReference>
<dbReference type="Gene3D" id="3.30.2350.10">
    <property type="entry name" value="Pseudouridine synthase"/>
    <property type="match status" value="1"/>
</dbReference>
<dbReference type="InterPro" id="IPR006225">
    <property type="entry name" value="PsdUridine_synth_RluC/D"/>
</dbReference>
<feature type="active site" evidence="1">
    <location>
        <position position="151"/>
    </location>
</feature>
<dbReference type="InterPro" id="IPR020103">
    <property type="entry name" value="PsdUridine_synth_cat_dom_sf"/>
</dbReference>
<dbReference type="InterPro" id="IPR050188">
    <property type="entry name" value="RluA_PseudoU_synthase"/>
</dbReference>
<reference evidence="6" key="1">
    <citation type="journal article" date="2018" name="Mol. Biol. Evol.">
        <title>Broad Genomic Sampling Reveals a Smut Pathogenic Ancestry of the Fungal Clade Ustilaginomycotina.</title>
        <authorList>
            <person name="Kijpornyongpan T."/>
            <person name="Mondo S.J."/>
            <person name="Barry K."/>
            <person name="Sandor L."/>
            <person name="Lee J."/>
            <person name="Lipzen A."/>
            <person name="Pangilinan J."/>
            <person name="LaButti K."/>
            <person name="Hainaut M."/>
            <person name="Henrissat B."/>
            <person name="Grigoriev I.V."/>
            <person name="Spatafora J.W."/>
            <person name="Aime M.C."/>
        </authorList>
    </citation>
    <scope>NUCLEOTIDE SEQUENCE [LARGE SCALE GENOMIC DNA]</scope>
    <source>
        <strain evidence="6">MCA 4198</strain>
    </source>
</reference>
<dbReference type="PROSITE" id="PS50889">
    <property type="entry name" value="S4"/>
    <property type="match status" value="1"/>
</dbReference>
<dbReference type="Pfam" id="PF01170">
    <property type="entry name" value="UPF0020"/>
    <property type="match status" value="1"/>
</dbReference>
<dbReference type="Proteomes" id="UP000245768">
    <property type="component" value="Unassembled WGS sequence"/>
</dbReference>
<dbReference type="InterPro" id="IPR000241">
    <property type="entry name" value="RlmKL-like_Mtase"/>
</dbReference>
<sequence>MADAVTQDKMAGPSLRKEEPYWHDYHTFAKMRWLNRQLIEVFVTEFRDRTSEYYNWAIRKGLCNVNGRTVDPRYVVQDGDELYNRVHRHEPAVTTEPIKILHRDDASGRLVIVKPGSIPVHAAGRYYKLTLLHMIRSDLGIDTVYTSNRLDRLTSGIMVCSTNKESATKMSNDFAVGRVRKAYVCRVKGHFPDGEVVCKEPLLRCDRQSGVSVVHPLGKESETIFNRLSYDEISDTSVVYCRPITGRTHQIRVHTQYLGHAIPNDPIYAHPIWAQHPPTIFKDLHLEPGRWKIEPESTLNVFGCQELDDVVAAIKMDKDDREDWSRWRDEVMFAGLNEEEGFERVNVDGPNGEPVAMQRAKSKLAETGGGGTKDAMDKGLFCEECSVPLLPDPDPSELYIYLHAIKYETNDWSYEDELPWWAREDWREAAKEISSDPNAPKVVEKPSLNGHTSTAAPTSTVIGLAGRAREDTWSEVELDALTTLASVPDVKEEPSTKVSPSQRNFPAVVFDVFGGMEDFVIRDLLHLFRAHTDLKEEDLPAIPPSESTGHVAIPAGPAAWAAYDLYRRGLVDCAKRAYLKVAEGPMPSEILARLGQERRDIALTMGNYHRARKGCAKNGDEKPPPAQRPQGPTEAEQDFIDALKEFWDGCEAHRKRALEAWTELKRENPRGGRFRGSADRTGYLLPTMNTVALEKEVGDLVYDWLNGPDNRASDQADLPWKVDLTEADLDIKLKLVFDNRATTGPITPIWRSKAENPPGTFLLLITLDSPDVIAKHRMPLPNELIHGGTVLARYRAYAMCLALPLFKAPFSRGGGQRLRLWEPCVGTGGIAIELANQLRRKGLEADIFASDIEAPEIERAKQTARIGGVTNGANADESVKLHLEVVDAAEPDAVKRFVGREEVDGIITDLPWGRRVLTHMAVSKLYPALMQTFCDVLKPGACAVVMTAECNTLKRATMSFEGKQRKAGEEWYLALEQVDVNGVPREAPPEEGGKAENSQLLRYVECGYDVSLAVLRKRPLVG</sequence>
<dbReference type="Pfam" id="PF00849">
    <property type="entry name" value="PseudoU_synth_2"/>
    <property type="match status" value="1"/>
</dbReference>
<feature type="region of interest" description="Disordered" evidence="3">
    <location>
        <begin position="612"/>
        <end position="635"/>
    </location>
</feature>
<dbReference type="GO" id="GO:0003723">
    <property type="term" value="F:RNA binding"/>
    <property type="evidence" value="ECO:0007669"/>
    <property type="project" value="UniProtKB-KW"/>
</dbReference>
<proteinExistence type="predicted"/>
<evidence type="ECO:0000259" key="5">
    <source>
        <dbReference type="Pfam" id="PF01170"/>
    </source>
</evidence>
<keyword evidence="7" id="KW-1185">Reference proteome</keyword>
<dbReference type="InterPro" id="IPR006145">
    <property type="entry name" value="PsdUridine_synth_RsuA/RluA"/>
</dbReference>
<evidence type="ECO:0000313" key="7">
    <source>
        <dbReference type="Proteomes" id="UP000245768"/>
    </source>
</evidence>
<feature type="domain" description="Ribosomal RNA large subunit methyltransferase K/L-like methyltransferase" evidence="5">
    <location>
        <begin position="819"/>
        <end position="966"/>
    </location>
</feature>
<dbReference type="PANTHER" id="PTHR21600:SF40">
    <property type="entry name" value="PSEUDOURIDYLATE SYNTHASE RPUSD2"/>
    <property type="match status" value="1"/>
</dbReference>
<feature type="domain" description="Pseudouridine synthase RsuA/RluA-like" evidence="4">
    <location>
        <begin position="110"/>
        <end position="256"/>
    </location>
</feature>
<dbReference type="STRING" id="215250.A0A316YYR2"/>
<dbReference type="CDD" id="cd02557">
    <property type="entry name" value="PseudoU_synth_ScRIB2"/>
    <property type="match status" value="1"/>
</dbReference>
<keyword evidence="2" id="KW-0694">RNA-binding</keyword>
<dbReference type="GO" id="GO:0009982">
    <property type="term" value="F:pseudouridine synthase activity"/>
    <property type="evidence" value="ECO:0007669"/>
    <property type="project" value="InterPro"/>
</dbReference>
<dbReference type="OrthoDB" id="424794at2759"/>
<dbReference type="GeneID" id="37046661"/>
<feature type="region of interest" description="Disordered" evidence="3">
    <location>
        <begin position="432"/>
        <end position="456"/>
    </location>
</feature>
<evidence type="ECO:0000256" key="2">
    <source>
        <dbReference type="PROSITE-ProRule" id="PRU00182"/>
    </source>
</evidence>
<evidence type="ECO:0000259" key="4">
    <source>
        <dbReference type="Pfam" id="PF00849"/>
    </source>
</evidence>